<reference evidence="8" key="2">
    <citation type="submission" date="2020-05" db="UniProtKB">
        <authorList>
            <consortium name="EnsemblMetazoa"/>
        </authorList>
    </citation>
    <scope>IDENTIFICATION</scope>
    <source>
        <strain evidence="8">IAEA</strain>
    </source>
</reference>
<dbReference type="PANTHER" id="PTHR13806:SF46">
    <property type="entry name" value="FLOTILLIN-1-RELATED"/>
    <property type="match status" value="1"/>
</dbReference>
<dbReference type="InterPro" id="IPR001107">
    <property type="entry name" value="Band_7"/>
</dbReference>
<keyword evidence="3" id="KW-0472">Membrane</keyword>
<dbReference type="AlphaFoldDB" id="A0A1A9WPD2"/>
<dbReference type="GO" id="GO:0031410">
    <property type="term" value="C:cytoplasmic vesicle"/>
    <property type="evidence" value="ECO:0007669"/>
    <property type="project" value="TreeGrafter"/>
</dbReference>
<evidence type="ECO:0000313" key="9">
    <source>
        <dbReference type="Proteomes" id="UP000091820"/>
    </source>
</evidence>
<organism evidence="8 9">
    <name type="scientific">Glossina brevipalpis</name>
    <dbReference type="NCBI Taxonomy" id="37001"/>
    <lineage>
        <taxon>Eukaryota</taxon>
        <taxon>Metazoa</taxon>
        <taxon>Ecdysozoa</taxon>
        <taxon>Arthropoda</taxon>
        <taxon>Hexapoda</taxon>
        <taxon>Insecta</taxon>
        <taxon>Pterygota</taxon>
        <taxon>Neoptera</taxon>
        <taxon>Endopterygota</taxon>
        <taxon>Diptera</taxon>
        <taxon>Brachycera</taxon>
        <taxon>Muscomorpha</taxon>
        <taxon>Hippoboscoidea</taxon>
        <taxon>Glossinidae</taxon>
        <taxon>Glossina</taxon>
    </lineage>
</organism>
<feature type="domain" description="Band 7" evidence="6">
    <location>
        <begin position="22"/>
        <end position="187"/>
    </location>
</feature>
<feature type="domain" description="Flotillin C-terminal" evidence="7">
    <location>
        <begin position="319"/>
        <end position="392"/>
    </location>
</feature>
<evidence type="ECO:0000256" key="2">
    <source>
        <dbReference type="ARBA" id="ARBA00007161"/>
    </source>
</evidence>
<dbReference type="InterPro" id="IPR027705">
    <property type="entry name" value="Flotillin_fam"/>
</dbReference>
<evidence type="ECO:0000256" key="3">
    <source>
        <dbReference type="ARBA" id="ARBA00023136"/>
    </source>
</evidence>
<dbReference type="InterPro" id="IPR036013">
    <property type="entry name" value="Band_7/SPFH_dom_sf"/>
</dbReference>
<evidence type="ECO:0000313" key="8">
    <source>
        <dbReference type="EnsemblMetazoa" id="GBRI026983-PA"/>
    </source>
</evidence>
<evidence type="ECO:0000256" key="5">
    <source>
        <dbReference type="SAM" id="Coils"/>
    </source>
</evidence>
<dbReference type="Proteomes" id="UP000091820">
    <property type="component" value="Unassembled WGS sequence"/>
</dbReference>
<keyword evidence="5" id="KW-0175">Coiled coil</keyword>
<dbReference type="EnsemblMetazoa" id="GBRI026983-RA">
    <property type="protein sequence ID" value="GBRI026983-PA"/>
    <property type="gene ID" value="GBRI026983"/>
</dbReference>
<dbReference type="GO" id="GO:0072659">
    <property type="term" value="P:protein localization to plasma membrane"/>
    <property type="evidence" value="ECO:0007669"/>
    <property type="project" value="TreeGrafter"/>
</dbReference>
<dbReference type="VEuPathDB" id="VectorBase:GBRI026983"/>
<dbReference type="GO" id="GO:0045661">
    <property type="term" value="P:regulation of myoblast differentiation"/>
    <property type="evidence" value="ECO:0007669"/>
    <property type="project" value="TreeGrafter"/>
</dbReference>
<feature type="coiled-coil region" evidence="5">
    <location>
        <begin position="213"/>
        <end position="278"/>
    </location>
</feature>
<keyword evidence="9" id="KW-1185">Reference proteome</keyword>
<evidence type="ECO:0000259" key="6">
    <source>
        <dbReference type="Pfam" id="PF01145"/>
    </source>
</evidence>
<dbReference type="PANTHER" id="PTHR13806">
    <property type="entry name" value="FLOTILLIN-RELATED"/>
    <property type="match status" value="1"/>
</dbReference>
<dbReference type="GO" id="GO:0016600">
    <property type="term" value="C:flotillin complex"/>
    <property type="evidence" value="ECO:0007669"/>
    <property type="project" value="TreeGrafter"/>
</dbReference>
<evidence type="ECO:0000256" key="1">
    <source>
        <dbReference type="ARBA" id="ARBA00004370"/>
    </source>
</evidence>
<evidence type="ECO:0000259" key="7">
    <source>
        <dbReference type="Pfam" id="PF15975"/>
    </source>
</evidence>
<dbReference type="Gene3D" id="3.30.479.30">
    <property type="entry name" value="Band 7 domain"/>
    <property type="match status" value="1"/>
</dbReference>
<dbReference type="GO" id="GO:0002020">
    <property type="term" value="F:protease binding"/>
    <property type="evidence" value="ECO:0007669"/>
    <property type="project" value="TreeGrafter"/>
</dbReference>
<dbReference type="SUPFAM" id="SSF117892">
    <property type="entry name" value="Band 7/SPFH domain"/>
    <property type="match status" value="1"/>
</dbReference>
<dbReference type="Pfam" id="PF01145">
    <property type="entry name" value="Band_7"/>
    <property type="match status" value="1"/>
</dbReference>
<evidence type="ECO:0000256" key="4">
    <source>
        <dbReference type="RuleBase" id="RU366054"/>
    </source>
</evidence>
<name>A0A1A9WPD2_9MUSC</name>
<comment type="subcellular location">
    <subcellularLocation>
        <location evidence="1">Membrane</location>
    </subcellularLocation>
</comment>
<dbReference type="InterPro" id="IPR031905">
    <property type="entry name" value="Flotillin_C"/>
</dbReference>
<dbReference type="Pfam" id="PF15975">
    <property type="entry name" value="Flot"/>
    <property type="match status" value="1"/>
</dbReference>
<proteinExistence type="inferred from homology"/>
<accession>A0A1A9WPD2</accession>
<dbReference type="CDD" id="cd03399">
    <property type="entry name" value="SPFH_flotillin"/>
    <property type="match status" value="1"/>
</dbReference>
<dbReference type="STRING" id="37001.A0A1A9WPD2"/>
<sequence length="471" mass="51885">MNISDGNLQNYEKIMGSILTSGPNEALIISGGCGSKQVRTIVGGWAWAWWIVTDVQRLSLNVMTLEPSCEHGETIEGVQLNVTGVAQCKVKRTKTSNGPDEMLLRAAEQFLGRDEDEIKNTILQTLEGHLRAILGTLTVEQVYKDRERFASLVHELAETDVEDLGKSKTAKIIRDADIGVALAERDASIREAEFEKKAMDVKYSNDTKVENSAREYQIKKSQFQQDVNKANAEAQLAYDLQSAKVQQNIRNEEIQIDVVERRKEIEIQQQEVIRMEQELIGLVKLPTEAEAYRLQTIAQGEKFEAIEIAHAESEKIRKIGSAEAQAIEVVGKAEAERMRLKANIYRQYGDAAILNLVLQSLPRIAAKIVAPLAKTDKIVLISGNSRSESKMNQFGNQLSAVNKPSIRTSESGTSGCVACGPISPPNKLPISTENIGPSGCSCDTNLFNNQGIPLDQSTIPAIEFFAVVSTN</sequence>
<protein>
    <submittedName>
        <fullName evidence="8">Uncharacterized protein</fullName>
    </submittedName>
</protein>
<comment type="similarity">
    <text evidence="2 4">Belongs to the band 7/mec-2 family. Flotillin subfamily.</text>
</comment>
<reference evidence="9" key="1">
    <citation type="submission" date="2014-03" db="EMBL/GenBank/DDBJ databases">
        <authorList>
            <person name="Aksoy S."/>
            <person name="Warren W."/>
            <person name="Wilson R.K."/>
        </authorList>
    </citation>
    <scope>NUCLEOTIDE SEQUENCE [LARGE SCALE GENOMIC DNA]</scope>
    <source>
        <strain evidence="9">IAEA</strain>
    </source>
</reference>